<reference evidence="1 2" key="1">
    <citation type="submission" date="2017-03" db="EMBL/GenBank/DDBJ databases">
        <title>Genomes of endolithic fungi from Antarctica.</title>
        <authorList>
            <person name="Coleine C."/>
            <person name="Masonjones S."/>
            <person name="Stajich J.E."/>
        </authorList>
    </citation>
    <scope>NUCLEOTIDE SEQUENCE [LARGE SCALE GENOMIC DNA]</scope>
    <source>
        <strain evidence="1 2">CCFEE 5184</strain>
    </source>
</reference>
<dbReference type="SUPFAM" id="SSF51735">
    <property type="entry name" value="NAD(P)-binding Rossmann-fold domains"/>
    <property type="match status" value="1"/>
</dbReference>
<organism evidence="1 2">
    <name type="scientific">Friedmanniomyces simplex</name>
    <dbReference type="NCBI Taxonomy" id="329884"/>
    <lineage>
        <taxon>Eukaryota</taxon>
        <taxon>Fungi</taxon>
        <taxon>Dikarya</taxon>
        <taxon>Ascomycota</taxon>
        <taxon>Pezizomycotina</taxon>
        <taxon>Dothideomycetes</taxon>
        <taxon>Dothideomycetidae</taxon>
        <taxon>Mycosphaerellales</taxon>
        <taxon>Teratosphaeriaceae</taxon>
        <taxon>Friedmanniomyces</taxon>
    </lineage>
</organism>
<comment type="caution">
    <text evidence="1">The sequence shown here is derived from an EMBL/GenBank/DDBJ whole genome shotgun (WGS) entry which is preliminary data.</text>
</comment>
<evidence type="ECO:0008006" key="3">
    <source>
        <dbReference type="Google" id="ProtNLM"/>
    </source>
</evidence>
<dbReference type="EMBL" id="NAJQ01000731">
    <property type="protein sequence ID" value="TKA65477.1"/>
    <property type="molecule type" value="Genomic_DNA"/>
</dbReference>
<proteinExistence type="predicted"/>
<dbReference type="STRING" id="329884.A0A4U0WRD1"/>
<keyword evidence="2" id="KW-1185">Reference proteome</keyword>
<dbReference type="InterPro" id="IPR036291">
    <property type="entry name" value="NAD(P)-bd_dom_sf"/>
</dbReference>
<sequence length="293" mass="32579">MSPILSTYTLRLAAHTQASATKLRTQYPSAEVLFTDCLAFLKGATAIYAVHSREKEMGFNLVDAAVADSQRPGNVFEHFVLSSVLSTQHRGLMQHDLKSYVEERLCLSPLNWTVLKPTNLITYPVARLAGQEKPVMEKLWSPDVASSLIALADLAAASEVVLREREKHYLAEYQLCSTMPVSDREVCEEIGRQIGKSIDIRTPTFETGVNNLLGYYGGKGSEVYVDAAPAEFRLAANGDLRGDLVRDEAERLVLFYSRRGLVGSSNVLRWLLGREPMTVAEWVKRKLDDVGVE</sequence>
<dbReference type="OrthoDB" id="419598at2759"/>
<accession>A0A4U0WRD1</accession>
<evidence type="ECO:0000313" key="2">
    <source>
        <dbReference type="Proteomes" id="UP000309340"/>
    </source>
</evidence>
<name>A0A4U0WRD1_9PEZI</name>
<dbReference type="Gene3D" id="3.40.50.720">
    <property type="entry name" value="NAD(P)-binding Rossmann-like Domain"/>
    <property type="match status" value="1"/>
</dbReference>
<evidence type="ECO:0000313" key="1">
    <source>
        <dbReference type="EMBL" id="TKA65477.1"/>
    </source>
</evidence>
<protein>
    <recommendedName>
        <fullName evidence="3">NmrA-like domain-containing protein</fullName>
    </recommendedName>
</protein>
<gene>
    <name evidence="1" type="ORF">B0A55_09353</name>
</gene>
<dbReference type="Proteomes" id="UP000309340">
    <property type="component" value="Unassembled WGS sequence"/>
</dbReference>
<dbReference type="AlphaFoldDB" id="A0A4U0WRD1"/>